<accession>A0A0D0DJ99</accession>
<protein>
    <submittedName>
        <fullName evidence="2">Uncharacterized protein</fullName>
    </submittedName>
</protein>
<reference evidence="2 3" key="1">
    <citation type="submission" date="2014-04" db="EMBL/GenBank/DDBJ databases">
        <authorList>
            <consortium name="DOE Joint Genome Institute"/>
            <person name="Kuo A."/>
            <person name="Kohler A."/>
            <person name="Jargeat P."/>
            <person name="Nagy L.G."/>
            <person name="Floudas D."/>
            <person name="Copeland A."/>
            <person name="Barry K.W."/>
            <person name="Cichocki N."/>
            <person name="Veneault-Fourrey C."/>
            <person name="LaButti K."/>
            <person name="Lindquist E.A."/>
            <person name="Lipzen A."/>
            <person name="Lundell T."/>
            <person name="Morin E."/>
            <person name="Murat C."/>
            <person name="Sun H."/>
            <person name="Tunlid A."/>
            <person name="Henrissat B."/>
            <person name="Grigoriev I.V."/>
            <person name="Hibbett D.S."/>
            <person name="Martin F."/>
            <person name="Nordberg H.P."/>
            <person name="Cantor M.N."/>
            <person name="Hua S.X."/>
        </authorList>
    </citation>
    <scope>NUCLEOTIDE SEQUENCE [LARGE SCALE GENOMIC DNA]</scope>
    <source>
        <strain evidence="2 3">Ve08.2h10</strain>
    </source>
</reference>
<keyword evidence="1" id="KW-0812">Transmembrane</keyword>
<dbReference type="Proteomes" id="UP000054538">
    <property type="component" value="Unassembled WGS sequence"/>
</dbReference>
<dbReference type="AlphaFoldDB" id="A0A0D0DJ99"/>
<keyword evidence="1" id="KW-1133">Transmembrane helix</keyword>
<reference evidence="3" key="2">
    <citation type="submission" date="2015-01" db="EMBL/GenBank/DDBJ databases">
        <title>Evolutionary Origins and Diversification of the Mycorrhizal Mutualists.</title>
        <authorList>
            <consortium name="DOE Joint Genome Institute"/>
            <consortium name="Mycorrhizal Genomics Consortium"/>
            <person name="Kohler A."/>
            <person name="Kuo A."/>
            <person name="Nagy L.G."/>
            <person name="Floudas D."/>
            <person name="Copeland A."/>
            <person name="Barry K.W."/>
            <person name="Cichocki N."/>
            <person name="Veneault-Fourrey C."/>
            <person name="LaButti K."/>
            <person name="Lindquist E.A."/>
            <person name="Lipzen A."/>
            <person name="Lundell T."/>
            <person name="Morin E."/>
            <person name="Murat C."/>
            <person name="Riley R."/>
            <person name="Ohm R."/>
            <person name="Sun H."/>
            <person name="Tunlid A."/>
            <person name="Henrissat B."/>
            <person name="Grigoriev I.V."/>
            <person name="Hibbett D.S."/>
            <person name="Martin F."/>
        </authorList>
    </citation>
    <scope>NUCLEOTIDE SEQUENCE [LARGE SCALE GENOMIC DNA]</scope>
    <source>
        <strain evidence="3">Ve08.2h10</strain>
    </source>
</reference>
<keyword evidence="3" id="KW-1185">Reference proteome</keyword>
<evidence type="ECO:0000313" key="2">
    <source>
        <dbReference type="EMBL" id="KIK98427.1"/>
    </source>
</evidence>
<dbReference type="InParanoid" id="A0A0D0DJ99"/>
<dbReference type="HOGENOM" id="CLU_178703_0_0_1"/>
<feature type="transmembrane region" description="Helical" evidence="1">
    <location>
        <begin position="16"/>
        <end position="37"/>
    </location>
</feature>
<proteinExistence type="predicted"/>
<gene>
    <name evidence="2" type="ORF">PAXRUDRAFT_134242</name>
</gene>
<dbReference type="EMBL" id="KN824893">
    <property type="protein sequence ID" value="KIK98427.1"/>
    <property type="molecule type" value="Genomic_DNA"/>
</dbReference>
<name>A0A0D0DJ99_9AGAM</name>
<evidence type="ECO:0000313" key="3">
    <source>
        <dbReference type="Proteomes" id="UP000054538"/>
    </source>
</evidence>
<sequence length="118" mass="13481">MVLFSPTHSFSRPTHAFLAVPMCFQLHLLIFSATTHFQPNLLISGCFQVFFFYLILSATHMFSALPVHFQLHPLISSPSSSYSVPPTHFQLYLYIFSHTHSFSPVPTCIQPHSLTWLL</sequence>
<keyword evidence="1" id="KW-0472">Membrane</keyword>
<organism evidence="2 3">
    <name type="scientific">Paxillus rubicundulus Ve08.2h10</name>
    <dbReference type="NCBI Taxonomy" id="930991"/>
    <lineage>
        <taxon>Eukaryota</taxon>
        <taxon>Fungi</taxon>
        <taxon>Dikarya</taxon>
        <taxon>Basidiomycota</taxon>
        <taxon>Agaricomycotina</taxon>
        <taxon>Agaricomycetes</taxon>
        <taxon>Agaricomycetidae</taxon>
        <taxon>Boletales</taxon>
        <taxon>Paxilineae</taxon>
        <taxon>Paxillaceae</taxon>
        <taxon>Paxillus</taxon>
    </lineage>
</organism>
<evidence type="ECO:0000256" key="1">
    <source>
        <dbReference type="SAM" id="Phobius"/>
    </source>
</evidence>
<feature type="transmembrane region" description="Helical" evidence="1">
    <location>
        <begin position="49"/>
        <end position="69"/>
    </location>
</feature>